<dbReference type="Pfam" id="PF03471">
    <property type="entry name" value="CorC_HlyC"/>
    <property type="match status" value="1"/>
</dbReference>
<evidence type="ECO:0000256" key="6">
    <source>
        <dbReference type="ARBA" id="ARBA00022989"/>
    </source>
</evidence>
<dbReference type="Pfam" id="PF01595">
    <property type="entry name" value="CNNM"/>
    <property type="match status" value="1"/>
</dbReference>
<dbReference type="InterPro" id="IPR005170">
    <property type="entry name" value="Transptr-assoc_dom"/>
</dbReference>
<evidence type="ECO:0000256" key="8">
    <source>
        <dbReference type="ARBA" id="ARBA00023136"/>
    </source>
</evidence>
<dbReference type="Proteomes" id="UP000054621">
    <property type="component" value="Unassembled WGS sequence"/>
</dbReference>
<dbReference type="InterPro" id="IPR036318">
    <property type="entry name" value="FAD-bd_PCMH-like_sf"/>
</dbReference>
<dbReference type="InterPro" id="IPR044751">
    <property type="entry name" value="Ion_transp-like_CBS"/>
</dbReference>
<gene>
    <name evidence="14" type="ORF">Lsai_0984</name>
</gene>
<feature type="transmembrane region" description="Helical" evidence="11">
    <location>
        <begin position="123"/>
        <end position="144"/>
    </location>
</feature>
<feature type="domain" description="CBS" evidence="12">
    <location>
        <begin position="273"/>
        <end position="331"/>
    </location>
</feature>
<feature type="transmembrane region" description="Helical" evidence="11">
    <location>
        <begin position="91"/>
        <end position="111"/>
    </location>
</feature>
<protein>
    <submittedName>
        <fullName evidence="14">Mg2+ and Co2+ transporter CorB, hemolysin</fullName>
    </submittedName>
</protein>
<comment type="similarity">
    <text evidence="2">Belongs to the UPF0053 family.</text>
</comment>
<evidence type="ECO:0000256" key="7">
    <source>
        <dbReference type="ARBA" id="ARBA00023122"/>
    </source>
</evidence>
<dbReference type="Gene3D" id="3.10.580.10">
    <property type="entry name" value="CBS-domain"/>
    <property type="match status" value="1"/>
</dbReference>
<name>A0A0W0YNC6_9GAMM</name>
<evidence type="ECO:0000259" key="12">
    <source>
        <dbReference type="PROSITE" id="PS51371"/>
    </source>
</evidence>
<dbReference type="EMBL" id="LNYV01000013">
    <property type="protein sequence ID" value="KTD58377.1"/>
    <property type="molecule type" value="Genomic_DNA"/>
</dbReference>
<dbReference type="AlphaFoldDB" id="A0A0W0YNC6"/>
<dbReference type="PANTHER" id="PTHR22777:SF32">
    <property type="entry name" value="UPF0053 INNER MEMBRANE PROTEIN YFJD"/>
    <property type="match status" value="1"/>
</dbReference>
<proteinExistence type="inferred from homology"/>
<dbReference type="InterPro" id="IPR000644">
    <property type="entry name" value="CBS_dom"/>
</dbReference>
<dbReference type="InterPro" id="IPR046342">
    <property type="entry name" value="CBS_dom_sf"/>
</dbReference>
<dbReference type="RefSeq" id="WP_027272549.1">
    <property type="nucleotide sequence ID" value="NZ_CAAAJE010000002.1"/>
</dbReference>
<dbReference type="NCBIfam" id="NF008604">
    <property type="entry name" value="PRK11573.1"/>
    <property type="match status" value="1"/>
</dbReference>
<dbReference type="PATRIC" id="fig|28087.4.peg.1047"/>
<dbReference type="SUPFAM" id="SSF54631">
    <property type="entry name" value="CBS-domain pair"/>
    <property type="match status" value="1"/>
</dbReference>
<dbReference type="SUPFAM" id="SSF56176">
    <property type="entry name" value="FAD-binding/transporter-associated domain-like"/>
    <property type="match status" value="1"/>
</dbReference>
<keyword evidence="7 9" id="KW-0129">CBS domain</keyword>
<organism evidence="14 15">
    <name type="scientific">Legionella sainthelensi</name>
    <dbReference type="NCBI Taxonomy" id="28087"/>
    <lineage>
        <taxon>Bacteria</taxon>
        <taxon>Pseudomonadati</taxon>
        <taxon>Pseudomonadota</taxon>
        <taxon>Gammaproteobacteria</taxon>
        <taxon>Legionellales</taxon>
        <taxon>Legionellaceae</taxon>
        <taxon>Legionella</taxon>
    </lineage>
</organism>
<keyword evidence="5" id="KW-0677">Repeat</keyword>
<comment type="subcellular location">
    <subcellularLocation>
        <location evidence="1">Cell membrane</location>
        <topology evidence="1">Multi-pass membrane protein</topology>
    </subcellularLocation>
</comment>
<evidence type="ECO:0000256" key="5">
    <source>
        <dbReference type="ARBA" id="ARBA00022737"/>
    </source>
</evidence>
<evidence type="ECO:0000256" key="4">
    <source>
        <dbReference type="ARBA" id="ARBA00022692"/>
    </source>
</evidence>
<dbReference type="STRING" id="28087.Lsai_0984"/>
<dbReference type="InterPro" id="IPR002550">
    <property type="entry name" value="CNNM"/>
</dbReference>
<comment type="caution">
    <text evidence="14">The sequence shown here is derived from an EMBL/GenBank/DDBJ whole genome shotgun (WGS) entry which is preliminary data.</text>
</comment>
<keyword evidence="8 10" id="KW-0472">Membrane</keyword>
<keyword evidence="4 10" id="KW-0812">Transmembrane</keyword>
<dbReference type="CDD" id="cd04590">
    <property type="entry name" value="CBS_pair_CorC_HlyC_assoc"/>
    <property type="match status" value="1"/>
</dbReference>
<dbReference type="PROSITE" id="PS51846">
    <property type="entry name" value="CNNM"/>
    <property type="match status" value="1"/>
</dbReference>
<evidence type="ECO:0000313" key="15">
    <source>
        <dbReference type="Proteomes" id="UP000054621"/>
    </source>
</evidence>
<evidence type="ECO:0000256" key="10">
    <source>
        <dbReference type="PROSITE-ProRule" id="PRU01193"/>
    </source>
</evidence>
<dbReference type="PROSITE" id="PS51371">
    <property type="entry name" value="CBS"/>
    <property type="match status" value="2"/>
</dbReference>
<dbReference type="Pfam" id="PF00571">
    <property type="entry name" value="CBS"/>
    <property type="match status" value="2"/>
</dbReference>
<dbReference type="GO" id="GO:0005886">
    <property type="term" value="C:plasma membrane"/>
    <property type="evidence" value="ECO:0007669"/>
    <property type="project" value="UniProtKB-SubCell"/>
</dbReference>
<feature type="domain" description="CBS" evidence="12">
    <location>
        <begin position="207"/>
        <end position="267"/>
    </location>
</feature>
<evidence type="ECO:0000256" key="2">
    <source>
        <dbReference type="ARBA" id="ARBA00006337"/>
    </source>
</evidence>
<sequence>MELHLSTLSILLLFLILLAAFFAGTEIGMMSINRYKLKHLVKKGNKQAIRVNQILARPDRLLSVVLIGNTLANIFASTIATLIGQHLYGDVGIAVATALLTLVILVFSEMIPKTFAAIHPQKVAFATSLPLRILQWIFAPLVYVSSSMSNGVLRLFRVSVDKMQKEALTGEELRSVVHEAGGLLPVEHKSMLISLLDLETATVEDIMIPKSEIVGIDIEKPWSEILEQLETAKHTRLPLYRDSVDDLVGMIHMRDALNLAIEDKLDLNSLLHAADEPYYIPEATPLNVQLSNFKKMKKRSSFVVDEYGNIQGLVTMEDILEEIVGEFTTDVAALSRDITPQNDGSVIVDASLTLRHLNRLMGWQLPHIGPKTLSGLIVEYLGYIPPAESCLTIDSYRIEILKVGDNTIKSVKMFKIGKKPQILELFATKK</sequence>
<keyword evidence="3" id="KW-1003">Cell membrane</keyword>
<dbReference type="SMART" id="SM01091">
    <property type="entry name" value="CorC_HlyC"/>
    <property type="match status" value="1"/>
</dbReference>
<evidence type="ECO:0000256" key="1">
    <source>
        <dbReference type="ARBA" id="ARBA00004651"/>
    </source>
</evidence>
<reference evidence="14 15" key="1">
    <citation type="submission" date="2015-11" db="EMBL/GenBank/DDBJ databases">
        <title>Genomic analysis of 38 Legionella species identifies large and diverse effector repertoires.</title>
        <authorList>
            <person name="Burstein D."/>
            <person name="Amaro F."/>
            <person name="Zusman T."/>
            <person name="Lifshitz Z."/>
            <person name="Cohen O."/>
            <person name="Gilbert J.A."/>
            <person name="Pupko T."/>
            <person name="Shuman H.A."/>
            <person name="Segal G."/>
        </authorList>
    </citation>
    <scope>NUCLEOTIDE SEQUENCE [LARGE SCALE GENOMIC DNA]</scope>
    <source>
        <strain evidence="14 15">Mt.St.Helens-4</strain>
    </source>
</reference>
<dbReference type="PANTHER" id="PTHR22777">
    <property type="entry name" value="HEMOLYSIN-RELATED"/>
    <property type="match status" value="1"/>
</dbReference>
<dbReference type="InterPro" id="IPR016169">
    <property type="entry name" value="FAD-bd_PCMH_sub2"/>
</dbReference>
<feature type="domain" description="CNNM transmembrane" evidence="13">
    <location>
        <begin position="1"/>
        <end position="191"/>
    </location>
</feature>
<evidence type="ECO:0000256" key="9">
    <source>
        <dbReference type="PROSITE-ProRule" id="PRU00703"/>
    </source>
</evidence>
<evidence type="ECO:0000256" key="3">
    <source>
        <dbReference type="ARBA" id="ARBA00022475"/>
    </source>
</evidence>
<evidence type="ECO:0000259" key="13">
    <source>
        <dbReference type="PROSITE" id="PS51846"/>
    </source>
</evidence>
<dbReference type="SMART" id="SM00116">
    <property type="entry name" value="CBS"/>
    <property type="match status" value="2"/>
</dbReference>
<feature type="transmembrane region" description="Helical" evidence="11">
    <location>
        <begin position="6"/>
        <end position="29"/>
    </location>
</feature>
<dbReference type="OrthoDB" id="9797674at2"/>
<dbReference type="Gene3D" id="3.30.465.10">
    <property type="match status" value="1"/>
</dbReference>
<evidence type="ECO:0000256" key="11">
    <source>
        <dbReference type="SAM" id="Phobius"/>
    </source>
</evidence>
<dbReference type="eggNOG" id="COG4536">
    <property type="taxonomic scope" value="Bacteria"/>
</dbReference>
<evidence type="ECO:0000313" key="14">
    <source>
        <dbReference type="EMBL" id="KTD58377.1"/>
    </source>
</evidence>
<accession>A0A0W0YNC6</accession>
<feature type="transmembrane region" description="Helical" evidence="11">
    <location>
        <begin position="61"/>
        <end position="85"/>
    </location>
</feature>
<keyword evidence="6 10" id="KW-1133">Transmembrane helix</keyword>
<dbReference type="GO" id="GO:0050660">
    <property type="term" value="F:flavin adenine dinucleotide binding"/>
    <property type="evidence" value="ECO:0007669"/>
    <property type="project" value="InterPro"/>
</dbReference>